<protein>
    <recommendedName>
        <fullName evidence="6">Transcription repressor</fullName>
    </recommendedName>
    <alternativeName>
        <fullName evidence="6">Ovate family protein</fullName>
    </alternativeName>
</protein>
<keyword evidence="5 6" id="KW-0539">Nucleus</keyword>
<organism evidence="9 10">
    <name type="scientific">Cynara cardunculus var. scolymus</name>
    <name type="common">Globe artichoke</name>
    <name type="synonym">Cynara scolymus</name>
    <dbReference type="NCBI Taxonomy" id="59895"/>
    <lineage>
        <taxon>Eukaryota</taxon>
        <taxon>Viridiplantae</taxon>
        <taxon>Streptophyta</taxon>
        <taxon>Embryophyta</taxon>
        <taxon>Tracheophyta</taxon>
        <taxon>Spermatophyta</taxon>
        <taxon>Magnoliopsida</taxon>
        <taxon>eudicotyledons</taxon>
        <taxon>Gunneridae</taxon>
        <taxon>Pentapetalae</taxon>
        <taxon>asterids</taxon>
        <taxon>campanulids</taxon>
        <taxon>Asterales</taxon>
        <taxon>Asteraceae</taxon>
        <taxon>Carduoideae</taxon>
        <taxon>Cardueae</taxon>
        <taxon>Carduinae</taxon>
        <taxon>Cynara</taxon>
    </lineage>
</organism>
<evidence type="ECO:0000256" key="6">
    <source>
        <dbReference type="RuleBase" id="RU367028"/>
    </source>
</evidence>
<dbReference type="PROSITE" id="PS51754">
    <property type="entry name" value="OVATE"/>
    <property type="match status" value="1"/>
</dbReference>
<gene>
    <name evidence="9" type="ORF">Ccrd_020802</name>
</gene>
<dbReference type="PANTHER" id="PTHR33057:SF82">
    <property type="entry name" value="TRANSCRIPTION REPRESSOR OFP5"/>
    <property type="match status" value="1"/>
</dbReference>
<dbReference type="Pfam" id="PF04844">
    <property type="entry name" value="Ovate"/>
    <property type="match status" value="1"/>
</dbReference>
<keyword evidence="4 6" id="KW-0804">Transcription</keyword>
<comment type="caution">
    <text evidence="9">The sequence shown here is derived from an EMBL/GenBank/DDBJ whole genome shotgun (WGS) entry which is preliminary data.</text>
</comment>
<evidence type="ECO:0000256" key="2">
    <source>
        <dbReference type="ARBA" id="ARBA00022491"/>
    </source>
</evidence>
<dbReference type="InterPro" id="IPR038933">
    <property type="entry name" value="Ovate"/>
</dbReference>
<name>A0A103Y1S5_CYNCS</name>
<dbReference type="EMBL" id="LEKV01003164">
    <property type="protein sequence ID" value="KVI00935.1"/>
    <property type="molecule type" value="Genomic_DNA"/>
</dbReference>
<evidence type="ECO:0000256" key="1">
    <source>
        <dbReference type="ARBA" id="ARBA00004123"/>
    </source>
</evidence>
<dbReference type="AlphaFoldDB" id="A0A103Y1S5"/>
<evidence type="ECO:0000256" key="4">
    <source>
        <dbReference type="ARBA" id="ARBA00023163"/>
    </source>
</evidence>
<evidence type="ECO:0000313" key="10">
    <source>
        <dbReference type="Proteomes" id="UP000243975"/>
    </source>
</evidence>
<keyword evidence="10" id="KW-1185">Reference proteome</keyword>
<dbReference type="STRING" id="59895.A0A103Y1S5"/>
<dbReference type="Gramene" id="KVI00935">
    <property type="protein sequence ID" value="KVI00935"/>
    <property type="gene ID" value="Ccrd_020802"/>
</dbReference>
<evidence type="ECO:0000256" key="7">
    <source>
        <dbReference type="SAM" id="MobiDB-lite"/>
    </source>
</evidence>
<dbReference type="NCBIfam" id="TIGR01568">
    <property type="entry name" value="A_thal_3678"/>
    <property type="match status" value="1"/>
</dbReference>
<comment type="subcellular location">
    <subcellularLocation>
        <location evidence="1 6">Nucleus</location>
    </subcellularLocation>
</comment>
<dbReference type="InterPro" id="IPR006458">
    <property type="entry name" value="Ovate_C"/>
</dbReference>
<dbReference type="PANTHER" id="PTHR33057">
    <property type="entry name" value="TRANSCRIPTION REPRESSOR OFP7-RELATED"/>
    <property type="match status" value="1"/>
</dbReference>
<comment type="function">
    <text evidence="6">Transcriptional repressor that regulates multiple aspects of plant growth and development.</text>
</comment>
<proteinExistence type="predicted"/>
<evidence type="ECO:0000259" key="8">
    <source>
        <dbReference type="PROSITE" id="PS51754"/>
    </source>
</evidence>
<evidence type="ECO:0000256" key="3">
    <source>
        <dbReference type="ARBA" id="ARBA00023015"/>
    </source>
</evidence>
<dbReference type="GO" id="GO:0045892">
    <property type="term" value="P:negative regulation of DNA-templated transcription"/>
    <property type="evidence" value="ECO:0007669"/>
    <property type="project" value="UniProtKB-UniRule"/>
</dbReference>
<dbReference type="GO" id="GO:0005634">
    <property type="term" value="C:nucleus"/>
    <property type="evidence" value="ECO:0007669"/>
    <property type="project" value="UniProtKB-SubCell"/>
</dbReference>
<dbReference type="Proteomes" id="UP000243975">
    <property type="component" value="Unassembled WGS sequence"/>
</dbReference>
<keyword evidence="2 6" id="KW-0678">Repressor</keyword>
<reference evidence="9 10" key="1">
    <citation type="journal article" date="2016" name="Sci. Rep.">
        <title>The genome sequence of the outbreeding globe artichoke constructed de novo incorporating a phase-aware low-pass sequencing strategy of F1 progeny.</title>
        <authorList>
            <person name="Scaglione D."/>
            <person name="Reyes-Chin-Wo S."/>
            <person name="Acquadro A."/>
            <person name="Froenicke L."/>
            <person name="Portis E."/>
            <person name="Beitel C."/>
            <person name="Tirone M."/>
            <person name="Mauro R."/>
            <person name="Lo Monaco A."/>
            <person name="Mauromicale G."/>
            <person name="Faccioli P."/>
            <person name="Cattivelli L."/>
            <person name="Rieseberg L."/>
            <person name="Michelmore R."/>
            <person name="Lanteri S."/>
        </authorList>
    </citation>
    <scope>NUCLEOTIDE SEQUENCE [LARGE SCALE GENOMIC DNA]</scope>
    <source>
        <strain evidence="9">2C</strain>
    </source>
</reference>
<feature type="domain" description="OVATE" evidence="8">
    <location>
        <begin position="95"/>
        <end position="154"/>
    </location>
</feature>
<feature type="region of interest" description="Disordered" evidence="7">
    <location>
        <begin position="1"/>
        <end position="47"/>
    </location>
</feature>
<sequence length="166" mass="19712">MTKWGRKKTPSSSISNHVFLKNKQGDARPDEDQLHSTDVGRNTANKISEDDDVDWKVSLEKGRDEEDVKKPWMKMKKDRRVVEDAFSTDFDSFAIVKTSYNPQKDFRESMTEMIMEKQLKKREELEELLACYLTLNCDGFHDLIVNVFRQVWFELNQLHFDQHMEF</sequence>
<keyword evidence="3 6" id="KW-0805">Transcription regulation</keyword>
<evidence type="ECO:0000256" key="5">
    <source>
        <dbReference type="ARBA" id="ARBA00023242"/>
    </source>
</evidence>
<accession>A0A103Y1S5</accession>
<feature type="compositionally biased region" description="Basic and acidic residues" evidence="7">
    <location>
        <begin position="23"/>
        <end position="35"/>
    </location>
</feature>
<evidence type="ECO:0000313" key="9">
    <source>
        <dbReference type="EMBL" id="KVI00935.1"/>
    </source>
</evidence>